<dbReference type="EMBL" id="JARFVB010000001">
    <property type="protein sequence ID" value="MDF0714551.1"/>
    <property type="molecule type" value="Genomic_DNA"/>
</dbReference>
<comment type="caution">
    <text evidence="3">The sequence shown here is derived from an EMBL/GenBank/DDBJ whole genome shotgun (WGS) entry which is preliminary data.</text>
</comment>
<keyword evidence="3" id="KW-0808">Transferase</keyword>
<feature type="transmembrane region" description="Helical" evidence="1">
    <location>
        <begin position="109"/>
        <end position="130"/>
    </location>
</feature>
<keyword evidence="1" id="KW-1133">Transmembrane helix</keyword>
<sequence>MKLNNYKVLISKKELLFQIVLHSIVLLFFSFDRNEEVINLNRVLFLLYYSLATIGVTYFLMPKYLYKQKYWQFFMGFALLVALVICIEELVMEPLMYPGTKRGDHFPGIYIALLGTLPVMTILSGGKFGWDALKKQAQIDELETTIQESELQFLRSQINPHFLFNNLNNLYSYALQESPKTPEIILEMSGVLRYMLYESKEQFVPLKKELEQLGNFIRLYKLQIEDRGEVHFDVDKIEGEYKIAPLILIVFIENAFKHSQSGQSSDIEIDISVKLSDSTLEFRCKNNYEPGFSLDSVAKGIGLKNVQKRLELLYPKKHVLKIEEADNSYNVYLKLELEKV</sequence>
<dbReference type="PANTHER" id="PTHR34220">
    <property type="entry name" value="SENSOR HISTIDINE KINASE YPDA"/>
    <property type="match status" value="1"/>
</dbReference>
<reference evidence="3 4" key="1">
    <citation type="submission" date="2023-03" db="EMBL/GenBank/DDBJ databases">
        <title>Muricauda XX sp. nov. and Muricauda XXX sp. nov., two novel species isolated from Okinawa Trough.</title>
        <authorList>
            <person name="Cao W."/>
            <person name="Deng X."/>
        </authorList>
    </citation>
    <scope>NUCLEOTIDE SEQUENCE [LARGE SCALE GENOMIC DNA]</scope>
    <source>
        <strain evidence="3 4">334s03</strain>
    </source>
</reference>
<proteinExistence type="predicted"/>
<keyword evidence="3" id="KW-0418">Kinase</keyword>
<dbReference type="InterPro" id="IPR050640">
    <property type="entry name" value="Bact_2-comp_sensor_kinase"/>
</dbReference>
<organism evidence="3 4">
    <name type="scientific">Flagellimonas yonaguniensis</name>
    <dbReference type="NCBI Taxonomy" id="3031325"/>
    <lineage>
        <taxon>Bacteria</taxon>
        <taxon>Pseudomonadati</taxon>
        <taxon>Bacteroidota</taxon>
        <taxon>Flavobacteriia</taxon>
        <taxon>Flavobacteriales</taxon>
        <taxon>Flavobacteriaceae</taxon>
        <taxon>Flagellimonas</taxon>
    </lineage>
</organism>
<feature type="transmembrane region" description="Helical" evidence="1">
    <location>
        <begin position="73"/>
        <end position="97"/>
    </location>
</feature>
<evidence type="ECO:0000313" key="4">
    <source>
        <dbReference type="Proteomes" id="UP001221366"/>
    </source>
</evidence>
<dbReference type="Gene3D" id="3.30.565.10">
    <property type="entry name" value="Histidine kinase-like ATPase, C-terminal domain"/>
    <property type="match status" value="1"/>
</dbReference>
<keyword evidence="1" id="KW-0472">Membrane</keyword>
<dbReference type="GO" id="GO:0016301">
    <property type="term" value="F:kinase activity"/>
    <property type="evidence" value="ECO:0007669"/>
    <property type="project" value="UniProtKB-KW"/>
</dbReference>
<gene>
    <name evidence="3" type="ORF">PY092_00190</name>
</gene>
<dbReference type="PANTHER" id="PTHR34220:SF7">
    <property type="entry name" value="SENSOR HISTIDINE KINASE YPDA"/>
    <property type="match status" value="1"/>
</dbReference>
<dbReference type="SUPFAM" id="SSF55874">
    <property type="entry name" value="ATPase domain of HSP90 chaperone/DNA topoisomerase II/histidine kinase"/>
    <property type="match status" value="1"/>
</dbReference>
<dbReference type="InterPro" id="IPR036890">
    <property type="entry name" value="HATPase_C_sf"/>
</dbReference>
<dbReference type="RefSeq" id="WP_275613853.1">
    <property type="nucleotide sequence ID" value="NZ_JARFVB010000001.1"/>
</dbReference>
<evidence type="ECO:0000256" key="1">
    <source>
        <dbReference type="SAM" id="Phobius"/>
    </source>
</evidence>
<protein>
    <submittedName>
        <fullName evidence="3">Histidine kinase</fullName>
    </submittedName>
</protein>
<evidence type="ECO:0000313" key="3">
    <source>
        <dbReference type="EMBL" id="MDF0714551.1"/>
    </source>
</evidence>
<feature type="transmembrane region" description="Helical" evidence="1">
    <location>
        <begin position="15"/>
        <end position="31"/>
    </location>
</feature>
<evidence type="ECO:0000259" key="2">
    <source>
        <dbReference type="Pfam" id="PF06580"/>
    </source>
</evidence>
<dbReference type="InterPro" id="IPR010559">
    <property type="entry name" value="Sig_transdc_His_kin_internal"/>
</dbReference>
<dbReference type="Proteomes" id="UP001221366">
    <property type="component" value="Unassembled WGS sequence"/>
</dbReference>
<accession>A0ABT5XTP7</accession>
<feature type="domain" description="Signal transduction histidine kinase internal region" evidence="2">
    <location>
        <begin position="149"/>
        <end position="227"/>
    </location>
</feature>
<feature type="transmembrane region" description="Helical" evidence="1">
    <location>
        <begin position="43"/>
        <end position="61"/>
    </location>
</feature>
<keyword evidence="4" id="KW-1185">Reference proteome</keyword>
<dbReference type="Pfam" id="PF06580">
    <property type="entry name" value="His_kinase"/>
    <property type="match status" value="1"/>
</dbReference>
<keyword evidence="1" id="KW-0812">Transmembrane</keyword>
<name>A0ABT5XTP7_9FLAO</name>